<dbReference type="Gene3D" id="3.80.10.10">
    <property type="entry name" value="Ribonuclease Inhibitor"/>
    <property type="match status" value="2"/>
</dbReference>
<sequence>MVAVGELLVSAVVKVAIDKLCSAMVKQASSVWNIRKNLEDMKNTLETLGAVLQDAEMRSIKEKEVRLWLKRLKAATYDISDMLDDFDASTEATGKMTGVFPVAIRKILQANKMKRMREKLWKIEAEHKSFSFMNIINPYVDQQPYDQRETSAYVNESDIIGRDAEKQVLMDLLRANHDKDGTMIVPIYGLGGTGKTTLAQLVYNDNQFKKYDKRVWVYVSQVFDLKKIGKSIISQLQMGGGQWNTDSLQMINTCLDDLFCGKKILIVLDDLWEDKASELEKLKCMLHVCKKGNTMIDAIVTTRKEDIAKKICTNEPYMLKPLNDGMCWEIIKRLSSFEHNVNKDRLEQIGFNIAKKCGGVPLAAQALGYMLRFKDLHEWTEINNSDIWNESSEDETVLPSLKLSYECMPPSLRMCFSYCATFPKGHEIVKDDLIHKWTALDFIDPSKGVEYIKQLLGMSFLQHSKLPVTRGAALLTRAARTFGDLGGSLFSGRAASRKGKEATAAMRNDSVRYTVASLYWTTKAAEVSYCSKALPGSIGKLGALTYLSLSGCSGISKLPDSIGDLKCLVDLNLSDCSGIVKLPESFGDLKKLLHLDMSCSGITELPGTFGNLTNLNRLELSQCFDLRALPESLCGLNTLQYLNLTFCSHLGRLPEAIGSLVNLQYMNMSRCRRIKELPGSFQNLKNLEHLDLLHCCCVKGLPGALHGLTALQHLDMSFLSSRYLNTDDLLCNGDISDALGSLTNLKNLSLSSSMNECFGYLIEQCDTYVDFIGTLTNLEQLNLSYNRMLKYLPETICNLKKLHTLDVSYCTELKSLPNSIDASTIKSLLVDGCSDQLMDQVNSRFSNYSLTLPLFKVSVDDVSGCSNLHQLEDVDASELTIRCLENVRFLETAQRVNNLPPLGQLPNLEILFLERLPWVRVIDRNFCGGKGAFSRLSVLSMEKMEGLEEWNTTYYAEDGVEEYMFPVLDDLQRLNRLQKLRLDCTLKQ</sequence>
<dbReference type="InterPro" id="IPR001611">
    <property type="entry name" value="Leu-rich_rpt"/>
</dbReference>
<feature type="domain" description="NB-ARC" evidence="8">
    <location>
        <begin position="170"/>
        <end position="333"/>
    </location>
</feature>
<comment type="similarity">
    <text evidence="1">Belongs to the disease resistance NB-LRR family.</text>
</comment>
<comment type="caution">
    <text evidence="12">The sequence shown here is derived from an EMBL/GenBank/DDBJ whole genome shotgun (WGS) entry which is preliminary data.</text>
</comment>
<dbReference type="InterPro" id="IPR041118">
    <property type="entry name" value="Rx_N"/>
</dbReference>
<dbReference type="InterPro" id="IPR002182">
    <property type="entry name" value="NB-ARC"/>
</dbReference>
<dbReference type="InterPro" id="IPR055414">
    <property type="entry name" value="LRR_R13L4/SHOC2-like"/>
</dbReference>
<dbReference type="Gene3D" id="1.20.5.4130">
    <property type="match status" value="1"/>
</dbReference>
<evidence type="ECO:0000313" key="13">
    <source>
        <dbReference type="Proteomes" id="UP001054889"/>
    </source>
</evidence>
<evidence type="ECO:0000256" key="1">
    <source>
        <dbReference type="ARBA" id="ARBA00008894"/>
    </source>
</evidence>
<evidence type="ECO:0000313" key="12">
    <source>
        <dbReference type="EMBL" id="GJN03569.1"/>
    </source>
</evidence>
<dbReference type="InterPro" id="IPR003591">
    <property type="entry name" value="Leu-rich_rpt_typical-subtyp"/>
</dbReference>
<reference evidence="12" key="1">
    <citation type="journal article" date="2018" name="DNA Res.">
        <title>Multiple hybrid de novo genome assembly of finger millet, an orphan allotetraploid crop.</title>
        <authorList>
            <person name="Hatakeyama M."/>
            <person name="Aluri S."/>
            <person name="Balachadran M.T."/>
            <person name="Sivarajan S.R."/>
            <person name="Patrignani A."/>
            <person name="Gruter S."/>
            <person name="Poveda L."/>
            <person name="Shimizu-Inatsugi R."/>
            <person name="Baeten J."/>
            <person name="Francoijs K.J."/>
            <person name="Nataraja K.N."/>
            <person name="Reddy Y.A.N."/>
            <person name="Phadnis S."/>
            <person name="Ravikumar R.L."/>
            <person name="Schlapbach R."/>
            <person name="Sreeman S.M."/>
            <person name="Shimizu K.K."/>
        </authorList>
    </citation>
    <scope>NUCLEOTIDE SEQUENCE</scope>
</reference>
<name>A0AAV5CY40_ELECO</name>
<dbReference type="InterPro" id="IPR042197">
    <property type="entry name" value="Apaf_helical"/>
</dbReference>
<dbReference type="PANTHER" id="PTHR36766">
    <property type="entry name" value="PLANT BROAD-SPECTRUM MILDEW RESISTANCE PROTEIN RPW8"/>
    <property type="match status" value="1"/>
</dbReference>
<dbReference type="Gene3D" id="1.10.10.10">
    <property type="entry name" value="Winged helix-like DNA-binding domain superfamily/Winged helix DNA-binding domain"/>
    <property type="match status" value="1"/>
</dbReference>
<evidence type="ECO:0000256" key="4">
    <source>
        <dbReference type="ARBA" id="ARBA00022741"/>
    </source>
</evidence>
<dbReference type="SUPFAM" id="SSF52058">
    <property type="entry name" value="L domain-like"/>
    <property type="match status" value="2"/>
</dbReference>
<reference evidence="12" key="2">
    <citation type="submission" date="2021-12" db="EMBL/GenBank/DDBJ databases">
        <title>Resequencing data analysis of finger millet.</title>
        <authorList>
            <person name="Hatakeyama M."/>
            <person name="Aluri S."/>
            <person name="Balachadran M.T."/>
            <person name="Sivarajan S.R."/>
            <person name="Poveda L."/>
            <person name="Shimizu-Inatsugi R."/>
            <person name="Schlapbach R."/>
            <person name="Sreeman S.M."/>
            <person name="Shimizu K.K."/>
        </authorList>
    </citation>
    <scope>NUCLEOTIDE SEQUENCE</scope>
</reference>
<keyword evidence="13" id="KW-1185">Reference proteome</keyword>
<evidence type="ECO:0000259" key="10">
    <source>
        <dbReference type="Pfam" id="PF23559"/>
    </source>
</evidence>
<dbReference type="Pfam" id="PF00931">
    <property type="entry name" value="NB-ARC"/>
    <property type="match status" value="1"/>
</dbReference>
<evidence type="ECO:0000259" key="8">
    <source>
        <dbReference type="Pfam" id="PF00931"/>
    </source>
</evidence>
<dbReference type="GO" id="GO:0006952">
    <property type="term" value="P:defense response"/>
    <property type="evidence" value="ECO:0007669"/>
    <property type="project" value="UniProtKB-KW"/>
</dbReference>
<dbReference type="InterPro" id="IPR058922">
    <property type="entry name" value="WHD_DRP"/>
</dbReference>
<dbReference type="InterPro" id="IPR032675">
    <property type="entry name" value="LRR_dom_sf"/>
</dbReference>
<feature type="domain" description="Disease resistance N-terminal" evidence="9">
    <location>
        <begin position="12"/>
        <end position="91"/>
    </location>
</feature>
<dbReference type="InterPro" id="IPR036388">
    <property type="entry name" value="WH-like_DNA-bd_sf"/>
</dbReference>
<accession>A0AAV5CY40</accession>
<feature type="domain" description="Disease resistance protein winged helix" evidence="10">
    <location>
        <begin position="422"/>
        <end position="462"/>
    </location>
</feature>
<protein>
    <submittedName>
        <fullName evidence="12">Uncharacterized protein</fullName>
    </submittedName>
</protein>
<keyword evidence="2" id="KW-0433">Leucine-rich repeat</keyword>
<dbReference type="Pfam" id="PF18052">
    <property type="entry name" value="Rx_N"/>
    <property type="match status" value="1"/>
</dbReference>
<dbReference type="SUPFAM" id="SSF52540">
    <property type="entry name" value="P-loop containing nucleoside triphosphate hydrolases"/>
    <property type="match status" value="1"/>
</dbReference>
<evidence type="ECO:0000256" key="5">
    <source>
        <dbReference type="ARBA" id="ARBA00022821"/>
    </source>
</evidence>
<evidence type="ECO:0000259" key="11">
    <source>
        <dbReference type="Pfam" id="PF23598"/>
    </source>
</evidence>
<dbReference type="Pfam" id="PF23559">
    <property type="entry name" value="WHD_DRP"/>
    <property type="match status" value="1"/>
</dbReference>
<evidence type="ECO:0000256" key="6">
    <source>
        <dbReference type="ARBA" id="ARBA00022840"/>
    </source>
</evidence>
<dbReference type="AlphaFoldDB" id="A0AAV5CY40"/>
<dbReference type="PRINTS" id="PR00364">
    <property type="entry name" value="DISEASERSIST"/>
</dbReference>
<dbReference type="Gene3D" id="1.10.8.430">
    <property type="entry name" value="Helical domain of apoptotic protease-activating factors"/>
    <property type="match status" value="1"/>
</dbReference>
<dbReference type="SMART" id="SM00369">
    <property type="entry name" value="LRR_TYP"/>
    <property type="match status" value="5"/>
</dbReference>
<keyword evidence="6" id="KW-0067">ATP-binding</keyword>
<dbReference type="FunFam" id="3.40.50.300:FF:001091">
    <property type="entry name" value="Probable disease resistance protein At1g61300"/>
    <property type="match status" value="1"/>
</dbReference>
<keyword evidence="4" id="KW-0547">Nucleotide-binding</keyword>
<dbReference type="EMBL" id="BQKI01000010">
    <property type="protein sequence ID" value="GJN03569.1"/>
    <property type="molecule type" value="Genomic_DNA"/>
</dbReference>
<organism evidence="12 13">
    <name type="scientific">Eleusine coracana subsp. coracana</name>
    <dbReference type="NCBI Taxonomy" id="191504"/>
    <lineage>
        <taxon>Eukaryota</taxon>
        <taxon>Viridiplantae</taxon>
        <taxon>Streptophyta</taxon>
        <taxon>Embryophyta</taxon>
        <taxon>Tracheophyta</taxon>
        <taxon>Spermatophyta</taxon>
        <taxon>Magnoliopsida</taxon>
        <taxon>Liliopsida</taxon>
        <taxon>Poales</taxon>
        <taxon>Poaceae</taxon>
        <taxon>PACMAD clade</taxon>
        <taxon>Chloridoideae</taxon>
        <taxon>Cynodonteae</taxon>
        <taxon>Eleusininae</taxon>
        <taxon>Eleusine</taxon>
    </lineage>
</organism>
<evidence type="ECO:0000256" key="7">
    <source>
        <dbReference type="ARBA" id="ARBA00023054"/>
    </source>
</evidence>
<dbReference type="Gene3D" id="3.40.50.300">
    <property type="entry name" value="P-loop containing nucleotide triphosphate hydrolases"/>
    <property type="match status" value="1"/>
</dbReference>
<evidence type="ECO:0000256" key="2">
    <source>
        <dbReference type="ARBA" id="ARBA00022614"/>
    </source>
</evidence>
<feature type="domain" description="Disease resistance R13L4/SHOC-2-like LRR" evidence="11">
    <location>
        <begin position="537"/>
        <end position="646"/>
    </location>
</feature>
<proteinExistence type="inferred from homology"/>
<dbReference type="Pfam" id="PF00560">
    <property type="entry name" value="LRR_1"/>
    <property type="match status" value="2"/>
</dbReference>
<dbReference type="Proteomes" id="UP001054889">
    <property type="component" value="Unassembled WGS sequence"/>
</dbReference>
<dbReference type="GO" id="GO:0051707">
    <property type="term" value="P:response to other organism"/>
    <property type="evidence" value="ECO:0007669"/>
    <property type="project" value="UniProtKB-ARBA"/>
</dbReference>
<dbReference type="Pfam" id="PF23598">
    <property type="entry name" value="LRR_14"/>
    <property type="match status" value="1"/>
</dbReference>
<keyword evidence="3" id="KW-0677">Repeat</keyword>
<dbReference type="InterPro" id="IPR027417">
    <property type="entry name" value="P-loop_NTPase"/>
</dbReference>
<dbReference type="GO" id="GO:0043531">
    <property type="term" value="F:ADP binding"/>
    <property type="evidence" value="ECO:0007669"/>
    <property type="project" value="InterPro"/>
</dbReference>
<keyword evidence="7" id="KW-0175">Coiled coil</keyword>
<keyword evidence="5" id="KW-0611">Plant defense</keyword>
<dbReference type="GO" id="GO:0005524">
    <property type="term" value="F:ATP binding"/>
    <property type="evidence" value="ECO:0007669"/>
    <property type="project" value="UniProtKB-KW"/>
</dbReference>
<evidence type="ECO:0000259" key="9">
    <source>
        <dbReference type="Pfam" id="PF18052"/>
    </source>
</evidence>
<dbReference type="PANTHER" id="PTHR36766:SF73">
    <property type="entry name" value="NB-ARC DOMAIN-CONTAINING PROTEIN"/>
    <property type="match status" value="1"/>
</dbReference>
<gene>
    <name evidence="12" type="primary">ga21025</name>
    <name evidence="12" type="ORF">PR202_ga21025</name>
</gene>
<evidence type="ECO:0000256" key="3">
    <source>
        <dbReference type="ARBA" id="ARBA00022737"/>
    </source>
</evidence>